<keyword evidence="5 7" id="KW-1133">Transmembrane helix</keyword>
<comment type="caution">
    <text evidence="9">The sequence shown here is derived from an EMBL/GenBank/DDBJ whole genome shotgun (WGS) entry which is preliminary data.</text>
</comment>
<dbReference type="PANTHER" id="PTHR43386:SF1">
    <property type="entry name" value="D,D-DIPEPTIDE TRANSPORT SYSTEM PERMEASE PROTEIN DDPC-RELATED"/>
    <property type="match status" value="1"/>
</dbReference>
<evidence type="ECO:0000256" key="4">
    <source>
        <dbReference type="ARBA" id="ARBA00022692"/>
    </source>
</evidence>
<feature type="transmembrane region" description="Helical" evidence="7">
    <location>
        <begin position="36"/>
        <end position="58"/>
    </location>
</feature>
<dbReference type="InterPro" id="IPR025966">
    <property type="entry name" value="OppC_N"/>
</dbReference>
<protein>
    <submittedName>
        <fullName evidence="9">Dipeptide ABC transporter, permease protein DppC</fullName>
    </submittedName>
</protein>
<dbReference type="EMBL" id="AWSU01000400">
    <property type="protein sequence ID" value="ERI73297.1"/>
    <property type="molecule type" value="Genomic_DNA"/>
</dbReference>
<keyword evidence="2 7" id="KW-0813">Transport</keyword>
<dbReference type="InterPro" id="IPR000515">
    <property type="entry name" value="MetI-like"/>
</dbReference>
<dbReference type="InterPro" id="IPR050366">
    <property type="entry name" value="BP-dependent_transpt_permease"/>
</dbReference>
<dbReference type="PROSITE" id="PS50928">
    <property type="entry name" value="ABC_TM1"/>
    <property type="match status" value="1"/>
</dbReference>
<dbReference type="PANTHER" id="PTHR43386">
    <property type="entry name" value="OLIGOPEPTIDE TRANSPORT SYSTEM PERMEASE PROTEIN APPC"/>
    <property type="match status" value="1"/>
</dbReference>
<dbReference type="AlphaFoldDB" id="A0ABC9TPR5"/>
<reference evidence="9 10" key="1">
    <citation type="submission" date="2013-07" db="EMBL/GenBank/DDBJ databases">
        <authorList>
            <person name="Weinstock G."/>
            <person name="Sodergren E."/>
            <person name="Wylie T."/>
            <person name="Fulton L."/>
            <person name="Fulton R."/>
            <person name="Fronick C."/>
            <person name="O'Laughlin M."/>
            <person name="Godfrey J."/>
            <person name="Miner T."/>
            <person name="Herter B."/>
            <person name="Appelbaum E."/>
            <person name="Cordes M."/>
            <person name="Lek S."/>
            <person name="Wollam A."/>
            <person name="Pepin K.H."/>
            <person name="Palsikar V.B."/>
            <person name="Mitreva M."/>
            <person name="Wilson R.K."/>
        </authorList>
    </citation>
    <scope>NUCLEOTIDE SEQUENCE [LARGE SCALE GENOMIC DNA]</scope>
    <source>
        <strain evidence="9 10">ATCC 14940</strain>
    </source>
</reference>
<accession>A0ABC9TPR5</accession>
<evidence type="ECO:0000313" key="10">
    <source>
        <dbReference type="Proteomes" id="UP000016491"/>
    </source>
</evidence>
<keyword evidence="3" id="KW-1003">Cell membrane</keyword>
<feature type="transmembrane region" description="Helical" evidence="7">
    <location>
        <begin position="136"/>
        <end position="157"/>
    </location>
</feature>
<evidence type="ECO:0000256" key="3">
    <source>
        <dbReference type="ARBA" id="ARBA00022475"/>
    </source>
</evidence>
<keyword evidence="4 7" id="KW-0812">Transmembrane</keyword>
<dbReference type="SUPFAM" id="SSF161098">
    <property type="entry name" value="MetI-like"/>
    <property type="match status" value="1"/>
</dbReference>
<dbReference type="RefSeq" id="WP_003503580.1">
    <property type="nucleotide sequence ID" value="NZ_KE992926.1"/>
</dbReference>
<feature type="transmembrane region" description="Helical" evidence="7">
    <location>
        <begin position="101"/>
        <end position="124"/>
    </location>
</feature>
<evidence type="ECO:0000256" key="5">
    <source>
        <dbReference type="ARBA" id="ARBA00022989"/>
    </source>
</evidence>
<comment type="similarity">
    <text evidence="7">Belongs to the binding-protein-dependent transport system permease family.</text>
</comment>
<dbReference type="Gene3D" id="1.10.3720.10">
    <property type="entry name" value="MetI-like"/>
    <property type="match status" value="1"/>
</dbReference>
<keyword evidence="6 7" id="KW-0472">Membrane</keyword>
<feature type="transmembrane region" description="Helical" evidence="7">
    <location>
        <begin position="163"/>
        <end position="179"/>
    </location>
</feature>
<proteinExistence type="inferred from homology"/>
<evidence type="ECO:0000256" key="2">
    <source>
        <dbReference type="ARBA" id="ARBA00022448"/>
    </source>
</evidence>
<dbReference type="CDD" id="cd06261">
    <property type="entry name" value="TM_PBP2"/>
    <property type="match status" value="1"/>
</dbReference>
<organism evidence="9 10">
    <name type="scientific">[Clostridium] symbiosum ATCC 14940</name>
    <dbReference type="NCBI Taxonomy" id="411472"/>
    <lineage>
        <taxon>Bacteria</taxon>
        <taxon>Bacillati</taxon>
        <taxon>Bacillota</taxon>
        <taxon>Clostridia</taxon>
        <taxon>Lachnospirales</taxon>
        <taxon>Lachnospiraceae</taxon>
        <taxon>Otoolea</taxon>
    </lineage>
</organism>
<sequence>MGSTAEQTTNGMPDYSSIKKEGLFRQTWNGLRRNRLAMFGLALIVILVLIAVFADFIAPFGVDEQDLTGKFLKPGGRHLFGTDEFGRDIFSRIVYGSRYSLMIGAVAATLSAVIGMIAGSLAGFYGGRTDNILMRLIDIMLAIPSTLLGISIVAALGNGIRNVIIAVAIGAVPAYARIVRASILSVKEQEYIEAARSIGASDFRIIMKHILPNCLAPIIVQITMSVAKAILEASALSFIGLGVQPPSAEWGAMLSAGRAYIRKAWWIVTFPGLAIAMIIFGLNLFGDGLRDALDPRLKT</sequence>
<dbReference type="Pfam" id="PF12911">
    <property type="entry name" value="OppC_N"/>
    <property type="match status" value="1"/>
</dbReference>
<evidence type="ECO:0000259" key="8">
    <source>
        <dbReference type="PROSITE" id="PS50928"/>
    </source>
</evidence>
<dbReference type="GO" id="GO:0005886">
    <property type="term" value="C:plasma membrane"/>
    <property type="evidence" value="ECO:0007669"/>
    <property type="project" value="UniProtKB-SubCell"/>
</dbReference>
<gene>
    <name evidence="9" type="ORF">CLOSYM_05021</name>
</gene>
<evidence type="ECO:0000256" key="7">
    <source>
        <dbReference type="RuleBase" id="RU363032"/>
    </source>
</evidence>
<evidence type="ECO:0000313" key="9">
    <source>
        <dbReference type="EMBL" id="ERI73297.1"/>
    </source>
</evidence>
<dbReference type="InterPro" id="IPR035906">
    <property type="entry name" value="MetI-like_sf"/>
</dbReference>
<evidence type="ECO:0000256" key="6">
    <source>
        <dbReference type="ARBA" id="ARBA00023136"/>
    </source>
</evidence>
<name>A0ABC9TPR5_CLOSY</name>
<feature type="transmembrane region" description="Helical" evidence="7">
    <location>
        <begin position="264"/>
        <end position="285"/>
    </location>
</feature>
<dbReference type="Pfam" id="PF00528">
    <property type="entry name" value="BPD_transp_1"/>
    <property type="match status" value="1"/>
</dbReference>
<comment type="subcellular location">
    <subcellularLocation>
        <location evidence="1 7">Cell membrane</location>
        <topology evidence="1 7">Multi-pass membrane protein</topology>
    </subcellularLocation>
</comment>
<dbReference type="Proteomes" id="UP000016491">
    <property type="component" value="Unassembled WGS sequence"/>
</dbReference>
<evidence type="ECO:0000256" key="1">
    <source>
        <dbReference type="ARBA" id="ARBA00004651"/>
    </source>
</evidence>
<feature type="domain" description="ABC transmembrane type-1" evidence="8">
    <location>
        <begin position="97"/>
        <end position="286"/>
    </location>
</feature>